<dbReference type="EMBL" id="HBUF01056026">
    <property type="protein sequence ID" value="CAG6623963.1"/>
    <property type="molecule type" value="Transcribed_RNA"/>
</dbReference>
<evidence type="ECO:0000313" key="2">
    <source>
        <dbReference type="EMBL" id="CAG6623963.1"/>
    </source>
</evidence>
<accession>A0A8D8Q3Z5</accession>
<proteinExistence type="predicted"/>
<protein>
    <submittedName>
        <fullName evidence="2">Uncharacterized protein</fullName>
    </submittedName>
</protein>
<sequence length="118" mass="12750">MSSDKMTIDNMVSLELEEHLQLSLNTLINSDTVNGSTSVLTYKFFNELNATCLKLATSVTTQKNHTLITSSSQSTNNASLNPISSQTVNDTLNPNSSKIVNTLNPNSSETVNTLNPNS</sequence>
<dbReference type="AlphaFoldDB" id="A0A8D8Q3Z5"/>
<feature type="region of interest" description="Disordered" evidence="1">
    <location>
        <begin position="68"/>
        <end position="118"/>
    </location>
</feature>
<name>A0A8D8Q3Z5_9HEMI</name>
<organism evidence="2">
    <name type="scientific">Cacopsylla melanoneura</name>
    <dbReference type="NCBI Taxonomy" id="428564"/>
    <lineage>
        <taxon>Eukaryota</taxon>
        <taxon>Metazoa</taxon>
        <taxon>Ecdysozoa</taxon>
        <taxon>Arthropoda</taxon>
        <taxon>Hexapoda</taxon>
        <taxon>Insecta</taxon>
        <taxon>Pterygota</taxon>
        <taxon>Neoptera</taxon>
        <taxon>Paraneoptera</taxon>
        <taxon>Hemiptera</taxon>
        <taxon>Sternorrhyncha</taxon>
        <taxon>Psylloidea</taxon>
        <taxon>Psyllidae</taxon>
        <taxon>Psyllinae</taxon>
        <taxon>Cacopsylla</taxon>
    </lineage>
</organism>
<evidence type="ECO:0000256" key="1">
    <source>
        <dbReference type="SAM" id="MobiDB-lite"/>
    </source>
</evidence>
<reference evidence="2" key="1">
    <citation type="submission" date="2021-05" db="EMBL/GenBank/DDBJ databases">
        <authorList>
            <person name="Alioto T."/>
            <person name="Alioto T."/>
            <person name="Gomez Garrido J."/>
        </authorList>
    </citation>
    <scope>NUCLEOTIDE SEQUENCE</scope>
</reference>